<dbReference type="GeneID" id="36401875"/>
<dbReference type="RefSeq" id="XP_024585399.1">
    <property type="nucleotide sequence ID" value="XM_024720174.1"/>
</dbReference>
<protein>
    <submittedName>
        <fullName evidence="2">Uncharacterized protein</fullName>
    </submittedName>
</protein>
<dbReference type="AlphaFoldDB" id="A0A0P1B2T1"/>
<dbReference type="OrthoDB" id="163382at2759"/>
<keyword evidence="3" id="KW-1185">Reference proteome</keyword>
<evidence type="ECO:0000256" key="1">
    <source>
        <dbReference type="SAM" id="MobiDB-lite"/>
    </source>
</evidence>
<accession>A0A0P1B2T1</accession>
<name>A0A0P1B2T1_PLAHL</name>
<dbReference type="Proteomes" id="UP000054928">
    <property type="component" value="Unassembled WGS sequence"/>
</dbReference>
<sequence>MTQMEASQLKRDEDERMLGAIESGMFHSALGNGRGGTPMHIDALGHSPLQRWDVQGRAYIQRTHEAGRQPARSEWGAQRGEVPQQTQFRSPQFAAAKDYARRMEPVAQQAIRVPDERQRRLMIRKFDGTELYRGLGSGFLFWGRTFMRQIQYAQAACGFDWSEDMKTDLLGHYLSGTAERY</sequence>
<reference evidence="3" key="1">
    <citation type="submission" date="2014-09" db="EMBL/GenBank/DDBJ databases">
        <authorList>
            <person name="Sharma Rahul"/>
            <person name="Thines Marco"/>
        </authorList>
    </citation>
    <scope>NUCLEOTIDE SEQUENCE [LARGE SCALE GENOMIC DNA]</scope>
</reference>
<evidence type="ECO:0000313" key="2">
    <source>
        <dbReference type="EMBL" id="CEG49030.1"/>
    </source>
</evidence>
<feature type="region of interest" description="Disordered" evidence="1">
    <location>
        <begin position="64"/>
        <end position="87"/>
    </location>
</feature>
<dbReference type="EMBL" id="CCYD01003042">
    <property type="protein sequence ID" value="CEG49030.1"/>
    <property type="molecule type" value="Genomic_DNA"/>
</dbReference>
<proteinExistence type="predicted"/>
<evidence type="ECO:0000313" key="3">
    <source>
        <dbReference type="Proteomes" id="UP000054928"/>
    </source>
</evidence>
<organism evidence="2 3">
    <name type="scientific">Plasmopara halstedii</name>
    <name type="common">Downy mildew of sunflower</name>
    <dbReference type="NCBI Taxonomy" id="4781"/>
    <lineage>
        <taxon>Eukaryota</taxon>
        <taxon>Sar</taxon>
        <taxon>Stramenopiles</taxon>
        <taxon>Oomycota</taxon>
        <taxon>Peronosporomycetes</taxon>
        <taxon>Peronosporales</taxon>
        <taxon>Peronosporaceae</taxon>
        <taxon>Plasmopara</taxon>
    </lineage>
</organism>
<dbReference type="OMA" id="QRTHEAG"/>